<organism evidence="1 2">
    <name type="scientific">Pluteus cervinus</name>
    <dbReference type="NCBI Taxonomy" id="181527"/>
    <lineage>
        <taxon>Eukaryota</taxon>
        <taxon>Fungi</taxon>
        <taxon>Dikarya</taxon>
        <taxon>Basidiomycota</taxon>
        <taxon>Agaricomycotina</taxon>
        <taxon>Agaricomycetes</taxon>
        <taxon>Agaricomycetidae</taxon>
        <taxon>Agaricales</taxon>
        <taxon>Pluteineae</taxon>
        <taxon>Pluteaceae</taxon>
        <taxon>Pluteus</taxon>
    </lineage>
</organism>
<evidence type="ECO:0000313" key="1">
    <source>
        <dbReference type="EMBL" id="TFK60107.1"/>
    </source>
</evidence>
<protein>
    <submittedName>
        <fullName evidence="1">Uncharacterized protein</fullName>
    </submittedName>
</protein>
<name>A0ACD3A322_9AGAR</name>
<dbReference type="Proteomes" id="UP000308600">
    <property type="component" value="Unassembled WGS sequence"/>
</dbReference>
<reference evidence="1 2" key="1">
    <citation type="journal article" date="2019" name="Nat. Ecol. Evol.">
        <title>Megaphylogeny resolves global patterns of mushroom evolution.</title>
        <authorList>
            <person name="Varga T."/>
            <person name="Krizsan K."/>
            <person name="Foldi C."/>
            <person name="Dima B."/>
            <person name="Sanchez-Garcia M."/>
            <person name="Sanchez-Ramirez S."/>
            <person name="Szollosi G.J."/>
            <person name="Szarkandi J.G."/>
            <person name="Papp V."/>
            <person name="Albert L."/>
            <person name="Andreopoulos W."/>
            <person name="Angelini C."/>
            <person name="Antonin V."/>
            <person name="Barry K.W."/>
            <person name="Bougher N.L."/>
            <person name="Buchanan P."/>
            <person name="Buyck B."/>
            <person name="Bense V."/>
            <person name="Catcheside P."/>
            <person name="Chovatia M."/>
            <person name="Cooper J."/>
            <person name="Damon W."/>
            <person name="Desjardin D."/>
            <person name="Finy P."/>
            <person name="Geml J."/>
            <person name="Haridas S."/>
            <person name="Hughes K."/>
            <person name="Justo A."/>
            <person name="Karasinski D."/>
            <person name="Kautmanova I."/>
            <person name="Kiss B."/>
            <person name="Kocsube S."/>
            <person name="Kotiranta H."/>
            <person name="LaButti K.M."/>
            <person name="Lechner B.E."/>
            <person name="Liimatainen K."/>
            <person name="Lipzen A."/>
            <person name="Lukacs Z."/>
            <person name="Mihaltcheva S."/>
            <person name="Morgado L.N."/>
            <person name="Niskanen T."/>
            <person name="Noordeloos M.E."/>
            <person name="Ohm R.A."/>
            <person name="Ortiz-Santana B."/>
            <person name="Ovrebo C."/>
            <person name="Racz N."/>
            <person name="Riley R."/>
            <person name="Savchenko A."/>
            <person name="Shiryaev A."/>
            <person name="Soop K."/>
            <person name="Spirin V."/>
            <person name="Szebenyi C."/>
            <person name="Tomsovsky M."/>
            <person name="Tulloss R.E."/>
            <person name="Uehling J."/>
            <person name="Grigoriev I.V."/>
            <person name="Vagvolgyi C."/>
            <person name="Papp T."/>
            <person name="Martin F.M."/>
            <person name="Miettinen O."/>
            <person name="Hibbett D.S."/>
            <person name="Nagy L.G."/>
        </authorList>
    </citation>
    <scope>NUCLEOTIDE SEQUENCE [LARGE SCALE GENOMIC DNA]</scope>
    <source>
        <strain evidence="1 2">NL-1719</strain>
    </source>
</reference>
<accession>A0ACD3A322</accession>
<proteinExistence type="predicted"/>
<gene>
    <name evidence="1" type="ORF">BDN72DRAFT_883752</name>
</gene>
<dbReference type="EMBL" id="ML208829">
    <property type="protein sequence ID" value="TFK60107.1"/>
    <property type="molecule type" value="Genomic_DNA"/>
</dbReference>
<sequence length="467" mass="52686">MTRFGTIYWAAESILRNVPAFVEIVRNPALKIKSEVLVNIFSDEYQTLDLSMSLKRLIRLLRPLARAIQCLEAKNTNPSDVYLYWLAIVAQLYDTIEAPQTRPGGSNSQAAQAENQLIEDVRRIVNSRFAQLINRESSLNIYIAAFYLDPAYRDAKILDNPNPLTIPSLTITKKAGRQTVLTPTTTMEKIGVGLQAMLRKEYGNIYALHSSAKGKEEMESVGSAFAEYTPGEALDRFRKQFQAYFDHDAPFHKSKRPGQSTRDWWMNLLATHKEEVDVLAKLVLKIYSGMPVSMVEERAMSVITWINSDKRNRQKVSTVANHLQIRQSEQINAPQKRVRKSAIEVRWRDMKCTVNGEFLKSKTKTGDKTQLPAEVPDLTEDQTTVDPLQWLDDPTEAIEETIESDGFVAGNSVDLTSSFLLDILADDDRSLSAGTTPSTSAQIRQEPVPTVPAAEEWGKFRLITRSE</sequence>
<keyword evidence="2" id="KW-1185">Reference proteome</keyword>
<evidence type="ECO:0000313" key="2">
    <source>
        <dbReference type="Proteomes" id="UP000308600"/>
    </source>
</evidence>